<comment type="caution">
    <text evidence="1">The sequence shown here is derived from an EMBL/GenBank/DDBJ whole genome shotgun (WGS) entry which is preliminary data.</text>
</comment>
<dbReference type="EMBL" id="JACHNY010000005">
    <property type="protein sequence ID" value="MBB4618376.1"/>
    <property type="molecule type" value="Genomic_DNA"/>
</dbReference>
<evidence type="ECO:0008006" key="3">
    <source>
        <dbReference type="Google" id="ProtNLM"/>
    </source>
</evidence>
<reference evidence="1 2" key="1">
    <citation type="submission" date="2020-08" db="EMBL/GenBank/DDBJ databases">
        <title>Genomic Encyclopedia of Type Strains, Phase IV (KMG-IV): sequencing the most valuable type-strain genomes for metagenomic binning, comparative biology and taxonomic classification.</title>
        <authorList>
            <person name="Goeker M."/>
        </authorList>
    </citation>
    <scope>NUCLEOTIDE SEQUENCE [LARGE SCALE GENOMIC DNA]</scope>
    <source>
        <strain evidence="1 2">DSM 15867</strain>
    </source>
</reference>
<dbReference type="Proteomes" id="UP000574769">
    <property type="component" value="Unassembled WGS sequence"/>
</dbReference>
<evidence type="ECO:0000313" key="1">
    <source>
        <dbReference type="EMBL" id="MBB4618376.1"/>
    </source>
</evidence>
<organism evidence="1 2">
    <name type="scientific">Sphingomonas abaci</name>
    <dbReference type="NCBI Taxonomy" id="237611"/>
    <lineage>
        <taxon>Bacteria</taxon>
        <taxon>Pseudomonadati</taxon>
        <taxon>Pseudomonadota</taxon>
        <taxon>Alphaproteobacteria</taxon>
        <taxon>Sphingomonadales</taxon>
        <taxon>Sphingomonadaceae</taxon>
        <taxon>Sphingomonas</taxon>
    </lineage>
</organism>
<gene>
    <name evidence="1" type="ORF">GGQ96_002519</name>
</gene>
<sequence length="142" mass="15634">MTSSIDTAKNAIEQQHAAIVDCCAMLVSQLRPDVSIEEIGKARMRLAKLLHDNVIAEEAAINGPIRRLPTAKRPLHFVDLGAEAADLRRRYTEHVGLWSIPAISEDREGYAVSVRALVAALSGHLSRKRAALPGWWRAIAHL</sequence>
<name>A0A7W7EYP1_9SPHN</name>
<evidence type="ECO:0000313" key="2">
    <source>
        <dbReference type="Proteomes" id="UP000574769"/>
    </source>
</evidence>
<proteinExistence type="predicted"/>
<accession>A0A7W7EYP1</accession>
<keyword evidence="2" id="KW-1185">Reference proteome</keyword>
<dbReference type="AlphaFoldDB" id="A0A7W7EYP1"/>
<protein>
    <recommendedName>
        <fullName evidence="3">Hemerythrin-like domain-containing protein</fullName>
    </recommendedName>
</protein>
<dbReference type="RefSeq" id="WP_184115194.1">
    <property type="nucleotide sequence ID" value="NZ_JACHNY010000005.1"/>
</dbReference>